<sequence length="107" mass="11918">MYESWSSTTSQPPRPLDRPVWVDLEIFYGPPDDPTAGPEDDPPPGRLLVPTGRVPGVLARWERAVDGRWFGIVRFAVCDSYGAIVAEHRDALVPASALSLRETEPYR</sequence>
<dbReference type="EMBL" id="JAAXKY010000202">
    <property type="protein sequence ID" value="NMH82162.1"/>
    <property type="molecule type" value="Genomic_DNA"/>
</dbReference>
<accession>A0ABX1RQA7</accession>
<dbReference type="Proteomes" id="UP001296706">
    <property type="component" value="Unassembled WGS sequence"/>
</dbReference>
<protein>
    <submittedName>
        <fullName evidence="1">Uncharacterized protein</fullName>
    </submittedName>
</protein>
<evidence type="ECO:0000313" key="2">
    <source>
        <dbReference type="Proteomes" id="UP001296706"/>
    </source>
</evidence>
<comment type="caution">
    <text evidence="1">The sequence shown here is derived from an EMBL/GenBank/DDBJ whole genome shotgun (WGS) entry which is preliminary data.</text>
</comment>
<evidence type="ECO:0000313" key="1">
    <source>
        <dbReference type="EMBL" id="NMH82162.1"/>
    </source>
</evidence>
<dbReference type="RefSeq" id="WP_169400176.1">
    <property type="nucleotide sequence ID" value="NZ_BAAAJH010000019.1"/>
</dbReference>
<name>A0ABX1RQA7_9PSEU</name>
<keyword evidence="2" id="KW-1185">Reference proteome</keyword>
<reference evidence="1 2" key="1">
    <citation type="submission" date="2020-04" db="EMBL/GenBank/DDBJ databases">
        <authorList>
            <person name="Klaysubun C."/>
            <person name="Duangmal K."/>
            <person name="Lipun K."/>
        </authorList>
    </citation>
    <scope>NUCLEOTIDE SEQUENCE [LARGE SCALE GENOMIC DNA]</scope>
    <source>
        <strain evidence="1 2">JCM 11839</strain>
    </source>
</reference>
<gene>
    <name evidence="1" type="ORF">HF577_34370</name>
</gene>
<organism evidence="1 2">
    <name type="scientific">Pseudonocardia xinjiangensis</name>
    <dbReference type="NCBI Taxonomy" id="75289"/>
    <lineage>
        <taxon>Bacteria</taxon>
        <taxon>Bacillati</taxon>
        <taxon>Actinomycetota</taxon>
        <taxon>Actinomycetes</taxon>
        <taxon>Pseudonocardiales</taxon>
        <taxon>Pseudonocardiaceae</taxon>
        <taxon>Pseudonocardia</taxon>
    </lineage>
</organism>
<proteinExistence type="predicted"/>